<sequence>MIALEIEKRPNAGNSYSDRVCTPEETFARVRPYLAAFGVTRVARHTGLDKVGIPVWCAYTPNSRSIVVAQGKGLTDADARISAVMEALERAVAGQPAVETVMATADELSGSGQAVDPLDALIAAGQGDLLGDETIEWVRGTDLISDGDVFVPLEAALLDRTRPSRFWVSSDGLASGNIEDEATLHGLLERVERDAHVLWQVSGPEARHRQCIAPEALGDPALDGLASRIHDAELDLRIFDITSDAGIPCFLALLGPRGTATAGRLRYVEVTSGCGAHPSAIRAAIRAVTEAAQSRLTYISGARDDVYSATFERPLPESTRRAFLAVPRAEAVQASGIAGGVDVLLRHVVDRLKSVGVERVIAVPLSRGDLPFSVVKIFVPALEHPEGERARLFGPRALSKAIAS</sequence>
<feature type="domain" description="YcaO" evidence="1">
    <location>
        <begin position="71"/>
        <end position="404"/>
    </location>
</feature>
<accession>A0A249PCY2</accession>
<dbReference type="PROSITE" id="PS51664">
    <property type="entry name" value="YCAO"/>
    <property type="match status" value="1"/>
</dbReference>
<proteinExistence type="predicted"/>
<dbReference type="InterPro" id="IPR003776">
    <property type="entry name" value="YcaO-like_dom"/>
</dbReference>
<dbReference type="PANTHER" id="PTHR37809">
    <property type="entry name" value="RIBOSOMAL PROTEIN S12 METHYLTHIOTRANSFERASE ACCESSORY FACTOR YCAO"/>
    <property type="match status" value="1"/>
</dbReference>
<dbReference type="STRING" id="716928.GCA_000261485_00465"/>
<dbReference type="OrthoDB" id="109999at2"/>
<organism evidence="2 3">
    <name type="scientific">Sinorhizobium sojae CCBAU 05684</name>
    <dbReference type="NCBI Taxonomy" id="716928"/>
    <lineage>
        <taxon>Bacteria</taxon>
        <taxon>Pseudomonadati</taxon>
        <taxon>Pseudomonadota</taxon>
        <taxon>Alphaproteobacteria</taxon>
        <taxon>Hyphomicrobiales</taxon>
        <taxon>Rhizobiaceae</taxon>
        <taxon>Sinorhizobium/Ensifer group</taxon>
        <taxon>Sinorhizobium</taxon>
    </lineage>
</organism>
<dbReference type="KEGG" id="esj:SJ05684_c23420"/>
<dbReference type="Proteomes" id="UP000217211">
    <property type="component" value="Chromosome"/>
</dbReference>
<dbReference type="PANTHER" id="PTHR37809:SF1">
    <property type="entry name" value="RIBOSOMAL PROTEIN S12 METHYLTHIOTRANSFERASE ACCESSORY FACTOR YCAO"/>
    <property type="match status" value="1"/>
</dbReference>
<reference evidence="2 3" key="1">
    <citation type="submission" date="2017-08" db="EMBL/GenBank/DDBJ databases">
        <title>Multipartite genome sequences of Sinorhizobium species nodulating soybeans.</title>
        <authorList>
            <person name="Tian C.F."/>
        </authorList>
    </citation>
    <scope>NUCLEOTIDE SEQUENCE [LARGE SCALE GENOMIC DNA]</scope>
    <source>
        <strain evidence="2 3">CCBAU 05684</strain>
    </source>
</reference>
<gene>
    <name evidence="2" type="ORF">SJ05684_c23420</name>
</gene>
<evidence type="ECO:0000313" key="3">
    <source>
        <dbReference type="Proteomes" id="UP000217211"/>
    </source>
</evidence>
<keyword evidence="3" id="KW-1185">Reference proteome</keyword>
<evidence type="ECO:0000313" key="2">
    <source>
        <dbReference type="EMBL" id="ASY63783.1"/>
    </source>
</evidence>
<dbReference type="Gene3D" id="3.30.160.660">
    <property type="match status" value="1"/>
</dbReference>
<evidence type="ECO:0000259" key="1">
    <source>
        <dbReference type="PROSITE" id="PS51664"/>
    </source>
</evidence>
<protein>
    <recommendedName>
        <fullName evidence="1">YcaO domain-containing protein</fullName>
    </recommendedName>
</protein>
<name>A0A249PCY2_9HYPH</name>
<dbReference type="NCBIfam" id="TIGR00702">
    <property type="entry name" value="YcaO-type kinase domain"/>
    <property type="match status" value="1"/>
</dbReference>
<dbReference type="Pfam" id="PF02624">
    <property type="entry name" value="YcaO"/>
    <property type="match status" value="1"/>
</dbReference>
<dbReference type="eggNOG" id="COG1944">
    <property type="taxonomic scope" value="Bacteria"/>
</dbReference>
<dbReference type="AlphaFoldDB" id="A0A249PCY2"/>
<dbReference type="EMBL" id="CP023067">
    <property type="protein sequence ID" value="ASY63783.1"/>
    <property type="molecule type" value="Genomic_DNA"/>
</dbReference>